<evidence type="ECO:0000256" key="1">
    <source>
        <dbReference type="ARBA" id="ARBA00022676"/>
    </source>
</evidence>
<dbReference type="InterPro" id="IPR049625">
    <property type="entry name" value="Glyco_transf_61_cat"/>
</dbReference>
<evidence type="ECO:0000256" key="4">
    <source>
        <dbReference type="SAM" id="MobiDB-lite"/>
    </source>
</evidence>
<dbReference type="EMBL" id="AP025637">
    <property type="protein sequence ID" value="BDG70205.1"/>
    <property type="molecule type" value="Genomic_DNA"/>
</dbReference>
<dbReference type="RefSeq" id="WP_244457548.1">
    <property type="nucleotide sequence ID" value="NZ_AP025637.1"/>
</dbReference>
<name>A0ABN6NYI2_9PROT</name>
<dbReference type="InterPro" id="IPR007657">
    <property type="entry name" value="Glycosyltransferase_61"/>
</dbReference>
<evidence type="ECO:0000313" key="7">
    <source>
        <dbReference type="Proteomes" id="UP000831327"/>
    </source>
</evidence>
<gene>
    <name evidence="6" type="ORF">Rmf_01340</name>
</gene>
<evidence type="ECO:0000256" key="2">
    <source>
        <dbReference type="ARBA" id="ARBA00022679"/>
    </source>
</evidence>
<dbReference type="Proteomes" id="UP000831327">
    <property type="component" value="Chromosome"/>
</dbReference>
<sequence length="353" mass="38922">MTPDSTLPPRPDLPLVAATVGFMPLSPLPGPPTRLISAPDVPPEVTTAFQQLLRRFDRFVHNSAAPTGTVLEDVFINRHGQIWDAEGKLVRRSPIPLTPESLRAMAAAPVVDDLAYARGGEANRNFFHWIAETLPSLSWCLDAEQPPMPIAMSMDAPRFVLESLALASRPAFSVVPVGDAIRVRRLHVMSIGVWSLAFRNMHAAMFDRMVQRSCDAAADPPPSDKLYISRDDSPRRPMGNEAVLEKSLESRGFQSVAMARLPLARQIALVRAARHIVAPHGAGLTHLIFAAPGCHVTEIFPAAIGMQPARIAMTRLSRIFGHHHTVWLESGDQEERRRWNVRIAPLLRSIDAD</sequence>
<keyword evidence="7" id="KW-1185">Reference proteome</keyword>
<evidence type="ECO:0000256" key="3">
    <source>
        <dbReference type="ARBA" id="ARBA00023180"/>
    </source>
</evidence>
<dbReference type="PANTHER" id="PTHR20961">
    <property type="entry name" value="GLYCOSYLTRANSFERASE"/>
    <property type="match status" value="1"/>
</dbReference>
<evidence type="ECO:0000259" key="5">
    <source>
        <dbReference type="Pfam" id="PF04577"/>
    </source>
</evidence>
<evidence type="ECO:0000313" key="6">
    <source>
        <dbReference type="EMBL" id="BDG70205.1"/>
    </source>
</evidence>
<accession>A0ABN6NYI2</accession>
<keyword evidence="3" id="KW-0325">Glycoprotein</keyword>
<feature type="domain" description="Glycosyltransferase 61 catalytic" evidence="5">
    <location>
        <begin position="126"/>
        <end position="296"/>
    </location>
</feature>
<organism evidence="6 7">
    <name type="scientific">Roseomonas fluvialis</name>
    <dbReference type="NCBI Taxonomy" id="1750527"/>
    <lineage>
        <taxon>Bacteria</taxon>
        <taxon>Pseudomonadati</taxon>
        <taxon>Pseudomonadota</taxon>
        <taxon>Alphaproteobacteria</taxon>
        <taxon>Acetobacterales</taxon>
        <taxon>Roseomonadaceae</taxon>
        <taxon>Roseomonas</taxon>
    </lineage>
</organism>
<feature type="region of interest" description="Disordered" evidence="4">
    <location>
        <begin position="216"/>
        <end position="238"/>
    </location>
</feature>
<reference evidence="6 7" key="1">
    <citation type="journal article" date="2016" name="Microbes Environ.">
        <title>Phylogenetically diverse aerobic anoxygenic phototrophic bacteria isolated from epilithic biofilms in Tama river, Japan.</title>
        <authorList>
            <person name="Hirose S."/>
            <person name="Matsuura K."/>
            <person name="Haruta S."/>
        </authorList>
    </citation>
    <scope>NUCLEOTIDE SEQUENCE [LARGE SCALE GENOMIC DNA]</scope>
    <source>
        <strain evidence="6 7">S08</strain>
    </source>
</reference>
<proteinExistence type="predicted"/>
<dbReference type="Pfam" id="PF04577">
    <property type="entry name" value="Glyco_transf_61"/>
    <property type="match status" value="1"/>
</dbReference>
<keyword evidence="2" id="KW-0808">Transferase</keyword>
<keyword evidence="1" id="KW-0328">Glycosyltransferase</keyword>
<protein>
    <recommendedName>
        <fullName evidence="5">Glycosyltransferase 61 catalytic domain-containing protein</fullName>
    </recommendedName>
</protein>